<dbReference type="InterPro" id="IPR029058">
    <property type="entry name" value="AB_hydrolase_fold"/>
</dbReference>
<protein>
    <submittedName>
        <fullName evidence="3">Alpha/beta hydrolase</fullName>
    </submittedName>
</protein>
<gene>
    <name evidence="3" type="ORF">IE331_01640</name>
</gene>
<dbReference type="Proteomes" id="UP000616839">
    <property type="component" value="Unassembled WGS sequence"/>
</dbReference>
<reference evidence="3" key="1">
    <citation type="submission" date="2020-09" db="EMBL/GenBank/DDBJ databases">
        <title>Nocardioides sp. strain MJB4 16S ribosomal RNA gene Genome sequencing and assembly.</title>
        <authorList>
            <person name="Kim I."/>
        </authorList>
    </citation>
    <scope>NUCLEOTIDE SEQUENCE</scope>
    <source>
        <strain evidence="3">MJB4</strain>
    </source>
</reference>
<comment type="caution">
    <text evidence="3">The sequence shown here is derived from an EMBL/GenBank/DDBJ whole genome shotgun (WGS) entry which is preliminary data.</text>
</comment>
<dbReference type="GO" id="GO:0016787">
    <property type="term" value="F:hydrolase activity"/>
    <property type="evidence" value="ECO:0007669"/>
    <property type="project" value="UniProtKB-KW"/>
</dbReference>
<dbReference type="InterPro" id="IPR050300">
    <property type="entry name" value="GDXG_lipolytic_enzyme"/>
</dbReference>
<dbReference type="EMBL" id="JACYXZ010000001">
    <property type="protein sequence ID" value="MBD8868312.1"/>
    <property type="molecule type" value="Genomic_DNA"/>
</dbReference>
<feature type="domain" description="Alpha/beta hydrolase fold-3" evidence="2">
    <location>
        <begin position="117"/>
        <end position="323"/>
    </location>
</feature>
<dbReference type="AlphaFoldDB" id="A0A927K242"/>
<proteinExistence type="predicted"/>
<dbReference type="Pfam" id="PF07859">
    <property type="entry name" value="Abhydrolase_3"/>
    <property type="match status" value="1"/>
</dbReference>
<evidence type="ECO:0000259" key="2">
    <source>
        <dbReference type="Pfam" id="PF07859"/>
    </source>
</evidence>
<dbReference type="RefSeq" id="WP_192139856.1">
    <property type="nucleotide sequence ID" value="NZ_JACYXZ010000001.1"/>
</dbReference>
<keyword evidence="1 3" id="KW-0378">Hydrolase</keyword>
<dbReference type="SUPFAM" id="SSF53474">
    <property type="entry name" value="alpha/beta-Hydrolases"/>
    <property type="match status" value="1"/>
</dbReference>
<dbReference type="PANTHER" id="PTHR48081:SF8">
    <property type="entry name" value="ALPHA_BETA HYDROLASE FOLD-3 DOMAIN-CONTAINING PROTEIN-RELATED"/>
    <property type="match status" value="1"/>
</dbReference>
<keyword evidence="4" id="KW-1185">Reference proteome</keyword>
<dbReference type="Gene3D" id="3.40.50.1820">
    <property type="entry name" value="alpha/beta hydrolase"/>
    <property type="match status" value="1"/>
</dbReference>
<dbReference type="PANTHER" id="PTHR48081">
    <property type="entry name" value="AB HYDROLASE SUPERFAMILY PROTEIN C4A8.06C"/>
    <property type="match status" value="1"/>
</dbReference>
<organism evidence="3 4">
    <name type="scientific">Nocardioides donggukensis</name>
    <dbReference type="NCBI Taxonomy" id="2774019"/>
    <lineage>
        <taxon>Bacteria</taxon>
        <taxon>Bacillati</taxon>
        <taxon>Actinomycetota</taxon>
        <taxon>Actinomycetes</taxon>
        <taxon>Propionibacteriales</taxon>
        <taxon>Nocardioidaceae</taxon>
        <taxon>Nocardioides</taxon>
    </lineage>
</organism>
<sequence length="348" mass="36697">MRPRLAAVQARIQGRTLAGLLSLPDPVLRRLAGPPVVVDGQTLDPGTQLVLRLQRLLREPAAEQHPVAEGREILAAQSLTVGGRHPVGAVLDTVLAGLPTRVYVPRALLASASRPTLLFLHGGGFIYGGGHATHDAPCRFLAERAGVQVVAVDYRLAPEAPFPAAYDDSVAAYRELLSDARSHCVDVDRLAVGGDSAGGNLATGVALAAAREGLPLALQLLVYPMTDCTASSVSRRTFGEGFFLTTAFMDLATESYVPSADLLRDPRLSPLFAEIPDGLAPAHVVTAGFDPLRDEGEAYASRLEEAGVAVDSRREPGLIHGFLNWVGLPGQARDAVGRIADRLGAALH</sequence>
<evidence type="ECO:0000313" key="4">
    <source>
        <dbReference type="Proteomes" id="UP000616839"/>
    </source>
</evidence>
<name>A0A927K242_9ACTN</name>
<evidence type="ECO:0000313" key="3">
    <source>
        <dbReference type="EMBL" id="MBD8868312.1"/>
    </source>
</evidence>
<accession>A0A927K242</accession>
<dbReference type="InterPro" id="IPR013094">
    <property type="entry name" value="AB_hydrolase_3"/>
</dbReference>
<evidence type="ECO:0000256" key="1">
    <source>
        <dbReference type="ARBA" id="ARBA00022801"/>
    </source>
</evidence>